<evidence type="ECO:0000256" key="6">
    <source>
        <dbReference type="SAM" id="MobiDB-lite"/>
    </source>
</evidence>
<name>A0A1Y1I5X1_KLENI</name>
<dbReference type="InterPro" id="IPR050689">
    <property type="entry name" value="FKBP-type_PPIase"/>
</dbReference>
<dbReference type="PANTHER" id="PTHR10516">
    <property type="entry name" value="PEPTIDYL-PROLYL CIS-TRANS ISOMERASE"/>
    <property type="match status" value="1"/>
</dbReference>
<keyword evidence="3 5" id="KW-0697">Rotamase</keyword>
<accession>A0A1Y1I5X1</accession>
<sequence length="186" mass="19823">MVDDVDISGDGGVTKRILRRAKDGAAGPSSAEPLVDVQYEGKLEATGEVFDSSREDNTVFTFEVGQGKVIKAWDLAIPTMKVGELAAITCRSDYAYGDSGAPPDILGGATLVFEVELVAVRPPKGASAGSRTEERDKLEQLRKEREAAAAAKDEEKRKREEAKAAAAERMKAKLEGKKGGKKGGKK</sequence>
<evidence type="ECO:0000313" key="8">
    <source>
        <dbReference type="EMBL" id="GAQ84551.1"/>
    </source>
</evidence>
<evidence type="ECO:0000256" key="2">
    <source>
        <dbReference type="ARBA" id="ARBA00013194"/>
    </source>
</evidence>
<dbReference type="InterPro" id="IPR046357">
    <property type="entry name" value="PPIase_dom_sf"/>
</dbReference>
<evidence type="ECO:0000256" key="3">
    <source>
        <dbReference type="ARBA" id="ARBA00023110"/>
    </source>
</evidence>
<dbReference type="GO" id="GO:0003755">
    <property type="term" value="F:peptidyl-prolyl cis-trans isomerase activity"/>
    <property type="evidence" value="ECO:0000318"/>
    <property type="project" value="GO_Central"/>
</dbReference>
<evidence type="ECO:0000256" key="4">
    <source>
        <dbReference type="ARBA" id="ARBA00023235"/>
    </source>
</evidence>
<dbReference type="InterPro" id="IPR001179">
    <property type="entry name" value="PPIase_FKBP_dom"/>
</dbReference>
<proteinExistence type="predicted"/>
<comment type="catalytic activity">
    <reaction evidence="1 5">
        <text>[protein]-peptidylproline (omega=180) = [protein]-peptidylproline (omega=0)</text>
        <dbReference type="Rhea" id="RHEA:16237"/>
        <dbReference type="Rhea" id="RHEA-COMP:10747"/>
        <dbReference type="Rhea" id="RHEA-COMP:10748"/>
        <dbReference type="ChEBI" id="CHEBI:83833"/>
        <dbReference type="ChEBI" id="CHEBI:83834"/>
        <dbReference type="EC" id="5.2.1.8"/>
    </reaction>
</comment>
<keyword evidence="4 5" id="KW-0413">Isomerase</keyword>
<dbReference type="EMBL" id="DF237143">
    <property type="protein sequence ID" value="GAQ84551.1"/>
    <property type="molecule type" value="Genomic_DNA"/>
</dbReference>
<feature type="domain" description="PPIase FKBP-type" evidence="7">
    <location>
        <begin position="32"/>
        <end position="121"/>
    </location>
</feature>
<dbReference type="EC" id="5.2.1.8" evidence="2 5"/>
<keyword evidence="9" id="KW-1185">Reference proteome</keyword>
<evidence type="ECO:0000256" key="1">
    <source>
        <dbReference type="ARBA" id="ARBA00000971"/>
    </source>
</evidence>
<dbReference type="STRING" id="105231.A0A1Y1I5X1"/>
<dbReference type="OrthoDB" id="433738at2759"/>
<dbReference type="AlphaFoldDB" id="A0A1Y1I5X1"/>
<dbReference type="Pfam" id="PF00254">
    <property type="entry name" value="FKBP_C"/>
    <property type="match status" value="1"/>
</dbReference>
<dbReference type="PROSITE" id="PS50059">
    <property type="entry name" value="FKBP_PPIASE"/>
    <property type="match status" value="1"/>
</dbReference>
<reference evidence="8 9" key="1">
    <citation type="journal article" date="2014" name="Nat. Commun.">
        <title>Klebsormidium flaccidum genome reveals primary factors for plant terrestrial adaptation.</title>
        <authorList>
            <person name="Hori K."/>
            <person name="Maruyama F."/>
            <person name="Fujisawa T."/>
            <person name="Togashi T."/>
            <person name="Yamamoto N."/>
            <person name="Seo M."/>
            <person name="Sato S."/>
            <person name="Yamada T."/>
            <person name="Mori H."/>
            <person name="Tajima N."/>
            <person name="Moriyama T."/>
            <person name="Ikeuchi M."/>
            <person name="Watanabe M."/>
            <person name="Wada H."/>
            <person name="Kobayashi K."/>
            <person name="Saito M."/>
            <person name="Masuda T."/>
            <person name="Sasaki-Sekimoto Y."/>
            <person name="Mashiguchi K."/>
            <person name="Awai K."/>
            <person name="Shimojima M."/>
            <person name="Masuda S."/>
            <person name="Iwai M."/>
            <person name="Nobusawa T."/>
            <person name="Narise T."/>
            <person name="Kondo S."/>
            <person name="Saito H."/>
            <person name="Sato R."/>
            <person name="Murakawa M."/>
            <person name="Ihara Y."/>
            <person name="Oshima-Yamada Y."/>
            <person name="Ohtaka K."/>
            <person name="Satoh M."/>
            <person name="Sonobe K."/>
            <person name="Ishii M."/>
            <person name="Ohtani R."/>
            <person name="Kanamori-Sato M."/>
            <person name="Honoki R."/>
            <person name="Miyazaki D."/>
            <person name="Mochizuki H."/>
            <person name="Umetsu J."/>
            <person name="Higashi K."/>
            <person name="Shibata D."/>
            <person name="Kamiya Y."/>
            <person name="Sato N."/>
            <person name="Nakamura Y."/>
            <person name="Tabata S."/>
            <person name="Ida S."/>
            <person name="Kurokawa K."/>
            <person name="Ohta H."/>
        </authorList>
    </citation>
    <scope>NUCLEOTIDE SEQUENCE [LARGE SCALE GENOMIC DNA]</scope>
    <source>
        <strain evidence="8 9">NIES-2285</strain>
    </source>
</reference>
<protein>
    <recommendedName>
        <fullName evidence="2 5">peptidylprolyl isomerase</fullName>
        <ecNumber evidence="2 5">5.2.1.8</ecNumber>
    </recommendedName>
</protein>
<organism evidence="8 9">
    <name type="scientific">Klebsormidium nitens</name>
    <name type="common">Green alga</name>
    <name type="synonym">Ulothrix nitens</name>
    <dbReference type="NCBI Taxonomy" id="105231"/>
    <lineage>
        <taxon>Eukaryota</taxon>
        <taxon>Viridiplantae</taxon>
        <taxon>Streptophyta</taxon>
        <taxon>Klebsormidiophyceae</taxon>
        <taxon>Klebsormidiales</taxon>
        <taxon>Klebsormidiaceae</taxon>
        <taxon>Klebsormidium</taxon>
    </lineage>
</organism>
<dbReference type="OMA" id="IVRHAKP"/>
<feature type="region of interest" description="Disordered" evidence="6">
    <location>
        <begin position="123"/>
        <end position="186"/>
    </location>
</feature>
<dbReference type="Proteomes" id="UP000054558">
    <property type="component" value="Unassembled WGS sequence"/>
</dbReference>
<dbReference type="SUPFAM" id="SSF54534">
    <property type="entry name" value="FKBP-like"/>
    <property type="match status" value="1"/>
</dbReference>
<evidence type="ECO:0000259" key="7">
    <source>
        <dbReference type="PROSITE" id="PS50059"/>
    </source>
</evidence>
<gene>
    <name evidence="8" type="ORF">KFL_001940080</name>
</gene>
<evidence type="ECO:0000256" key="5">
    <source>
        <dbReference type="PROSITE-ProRule" id="PRU00277"/>
    </source>
</evidence>
<evidence type="ECO:0000313" key="9">
    <source>
        <dbReference type="Proteomes" id="UP000054558"/>
    </source>
</evidence>
<dbReference type="PANTHER" id="PTHR10516:SF412">
    <property type="entry name" value="PEPTIDYL-PROLYL CIS-TRANS ISOMERASE FKBP20-1"/>
    <property type="match status" value="1"/>
</dbReference>
<feature type="compositionally biased region" description="Basic and acidic residues" evidence="6">
    <location>
        <begin position="131"/>
        <end position="178"/>
    </location>
</feature>
<dbReference type="Gene3D" id="3.10.50.40">
    <property type="match status" value="1"/>
</dbReference>